<evidence type="ECO:0000256" key="12">
    <source>
        <dbReference type="ARBA" id="ARBA00029811"/>
    </source>
</evidence>
<dbReference type="Pfam" id="PF01433">
    <property type="entry name" value="Peptidase_M1"/>
    <property type="match status" value="1"/>
</dbReference>
<comment type="catalytic activity">
    <reaction evidence="1">
        <text>Release of an N-terminal amino acid, Xaa-|-Yaa- from a peptide, amide or arylamide. Xaa is preferably Ala, but may be most amino acids including Pro (slow action). When a terminal hydrophobic residue is followed by a prolyl residue, the two may be released as an intact Xaa-Pro dipeptide.</text>
        <dbReference type="EC" id="3.4.11.2"/>
    </reaction>
</comment>
<dbReference type="FunFam" id="2.60.40.1730:FF:000010">
    <property type="entry name" value="Putative aminopeptidase N"/>
    <property type="match status" value="1"/>
</dbReference>
<dbReference type="MEROPS" id="M01.012"/>
<name>Q83GB3_TROWT</name>
<evidence type="ECO:0000256" key="5">
    <source>
        <dbReference type="ARBA" id="ARBA00015611"/>
    </source>
</evidence>
<dbReference type="GO" id="GO:0005615">
    <property type="term" value="C:extracellular space"/>
    <property type="evidence" value="ECO:0007669"/>
    <property type="project" value="TreeGrafter"/>
</dbReference>
<evidence type="ECO:0000256" key="11">
    <source>
        <dbReference type="ARBA" id="ARBA00023049"/>
    </source>
</evidence>
<dbReference type="GO" id="GO:0006508">
    <property type="term" value="P:proteolysis"/>
    <property type="evidence" value="ECO:0007669"/>
    <property type="project" value="UniProtKB-KW"/>
</dbReference>
<evidence type="ECO:0000256" key="1">
    <source>
        <dbReference type="ARBA" id="ARBA00000098"/>
    </source>
</evidence>
<evidence type="ECO:0000259" key="15">
    <source>
        <dbReference type="Pfam" id="PF11838"/>
    </source>
</evidence>
<evidence type="ECO:0000313" key="17">
    <source>
        <dbReference type="EMBL" id="AAO44496.1"/>
    </source>
</evidence>
<keyword evidence="7" id="KW-0645">Protease</keyword>
<dbReference type="PRINTS" id="PR00756">
    <property type="entry name" value="ALADIPTASE"/>
</dbReference>
<dbReference type="InterPro" id="IPR001930">
    <property type="entry name" value="Peptidase_M1"/>
</dbReference>
<dbReference type="GO" id="GO:0008270">
    <property type="term" value="F:zinc ion binding"/>
    <property type="evidence" value="ECO:0007669"/>
    <property type="project" value="InterPro"/>
</dbReference>
<dbReference type="GO" id="GO:0016020">
    <property type="term" value="C:membrane"/>
    <property type="evidence" value="ECO:0007669"/>
    <property type="project" value="TreeGrafter"/>
</dbReference>
<dbReference type="SUPFAM" id="SSF63737">
    <property type="entry name" value="Leukotriene A4 hydrolase N-terminal domain"/>
    <property type="match status" value="1"/>
</dbReference>
<evidence type="ECO:0000313" key="18">
    <source>
        <dbReference type="Proteomes" id="UP000002200"/>
    </source>
</evidence>
<dbReference type="FunFam" id="1.10.390.10:FF:000004">
    <property type="entry name" value="Aminopeptidase N"/>
    <property type="match status" value="1"/>
</dbReference>
<dbReference type="KEGG" id="twh:TWT_399"/>
<dbReference type="OrthoDB" id="100605at2"/>
<keyword evidence="8" id="KW-0479">Metal-binding</keyword>
<reference evidence="17 18" key="1">
    <citation type="journal article" date="2003" name="Genome Res.">
        <title>Tropheryma whipplei twist: a human pathogenic Actinobacteria with a reduced genome.</title>
        <authorList>
            <person name="Raoult D."/>
            <person name="Ogata H."/>
            <person name="Audic S."/>
            <person name="Robert C."/>
            <person name="Suhre K."/>
            <person name="Drancourt M."/>
            <person name="Claverie J.-M."/>
        </authorList>
    </citation>
    <scope>NUCLEOTIDE SEQUENCE [LARGE SCALE GENOMIC DNA]</scope>
    <source>
        <strain evidence="17 18">Twist</strain>
    </source>
</reference>
<dbReference type="PANTHER" id="PTHR11533">
    <property type="entry name" value="PROTEASE M1 ZINC METALLOPROTEASE"/>
    <property type="match status" value="1"/>
</dbReference>
<dbReference type="InterPro" id="IPR042097">
    <property type="entry name" value="Aminopeptidase_N-like_N_sf"/>
</dbReference>
<dbReference type="SUPFAM" id="SSF55486">
    <property type="entry name" value="Metalloproteases ('zincins'), catalytic domain"/>
    <property type="match status" value="1"/>
</dbReference>
<protein>
    <recommendedName>
        <fullName evidence="5">Aminopeptidase N</fullName>
        <ecNumber evidence="4">3.4.11.2</ecNumber>
    </recommendedName>
    <alternativeName>
        <fullName evidence="12">Alanine aminopeptidase</fullName>
    </alternativeName>
    <alternativeName>
        <fullName evidence="13">Lysyl aminopeptidase</fullName>
    </alternativeName>
</protein>
<dbReference type="CDD" id="cd09602">
    <property type="entry name" value="M1_APN"/>
    <property type="match status" value="1"/>
</dbReference>
<dbReference type="NCBIfam" id="TIGR02412">
    <property type="entry name" value="pepN_strep_liv"/>
    <property type="match status" value="1"/>
</dbReference>
<dbReference type="Pfam" id="PF11838">
    <property type="entry name" value="ERAP1_C"/>
    <property type="match status" value="1"/>
</dbReference>
<dbReference type="Proteomes" id="UP000002200">
    <property type="component" value="Chromosome"/>
</dbReference>
<evidence type="ECO:0000256" key="2">
    <source>
        <dbReference type="ARBA" id="ARBA00001947"/>
    </source>
</evidence>
<dbReference type="GO" id="GO:0070006">
    <property type="term" value="F:metalloaminopeptidase activity"/>
    <property type="evidence" value="ECO:0007669"/>
    <property type="project" value="TreeGrafter"/>
</dbReference>
<dbReference type="GO" id="GO:0005737">
    <property type="term" value="C:cytoplasm"/>
    <property type="evidence" value="ECO:0007669"/>
    <property type="project" value="TreeGrafter"/>
</dbReference>
<dbReference type="InterPro" id="IPR024571">
    <property type="entry name" value="ERAP1-like_C_dom"/>
</dbReference>
<dbReference type="InterPro" id="IPR014782">
    <property type="entry name" value="Peptidase_M1_dom"/>
</dbReference>
<dbReference type="InterPro" id="IPR045357">
    <property type="entry name" value="Aminopeptidase_N-like_N"/>
</dbReference>
<dbReference type="GO" id="GO:0042277">
    <property type="term" value="F:peptide binding"/>
    <property type="evidence" value="ECO:0007669"/>
    <property type="project" value="TreeGrafter"/>
</dbReference>
<keyword evidence="18" id="KW-1185">Reference proteome</keyword>
<evidence type="ECO:0000256" key="9">
    <source>
        <dbReference type="ARBA" id="ARBA00022801"/>
    </source>
</evidence>
<evidence type="ECO:0000256" key="4">
    <source>
        <dbReference type="ARBA" id="ARBA00012564"/>
    </source>
</evidence>
<evidence type="ECO:0000256" key="10">
    <source>
        <dbReference type="ARBA" id="ARBA00022833"/>
    </source>
</evidence>
<dbReference type="STRING" id="203267.TWT_399"/>
<dbReference type="eggNOG" id="COG0308">
    <property type="taxonomic scope" value="Bacteria"/>
</dbReference>
<proteinExistence type="inferred from homology"/>
<dbReference type="InterPro" id="IPR012778">
    <property type="entry name" value="Pept_M1_aminopeptidase"/>
</dbReference>
<keyword evidence="10" id="KW-0862">Zinc</keyword>
<comment type="cofactor">
    <cofactor evidence="2">
        <name>Zn(2+)</name>
        <dbReference type="ChEBI" id="CHEBI:29105"/>
    </cofactor>
</comment>
<evidence type="ECO:0000256" key="3">
    <source>
        <dbReference type="ARBA" id="ARBA00010136"/>
    </source>
</evidence>
<feature type="domain" description="ERAP1-like C-terminal" evidence="15">
    <location>
        <begin position="527"/>
        <end position="825"/>
    </location>
</feature>
<dbReference type="GO" id="GO:0016285">
    <property type="term" value="F:alanyl aminopeptidase activity"/>
    <property type="evidence" value="ECO:0007669"/>
    <property type="project" value="UniProtKB-EC"/>
</dbReference>
<sequence>MIMKDITRTEAAERASVIQDCHYEIFLDLTKRERFFSRTCVKFNSKPGANTFIDALANAIESVSLNGIPLDIKSVFDGSRIALENLETDNGVVVEGYFEYTNTGEGMHEFTDPVDNETYLYTQCEVSDARRIFAVFEQPDIKASFIVSTKVPKNWHVISNSTCREIKDESNNTTLGTTENCPRVWNFGQTPKMSSYLFAIAAGPYVGTQSVYKGARSIPLGIYCRKSMNQYLDADYIFDITRSGFEYYEKRFSHPFPFEKYDQVFLPEYNMGAMENIGCVTLSENYIFRGRADRALKERRVVTILHELAHMWFGNLVTMRWWNDLWLNESFAEIVSTMASERVTEYKDAWATFALTEKSWAYVEDQLPTTHPVVADVHRLSDVYSNFDGITYAKGASVLKQLVHWIGEEKFYEGLNRYFRKYAYGNATLKDLLTELSSASGQTLDEWSKQWLETPGVNAINAKFCVKDGKFDSFSLEQDGPQRSHRINIGLYNLESDVLKKTIQTSVLISGAKTAVRELVGIKQPNLILLNDKDYGYCKVRFDIQSMDCILENLSKLKDPLSRSIIWCNLWLNVRDCLIDPSLFVETFVRHVESEQDTKWILERVNKCINFYTKDDKSTKASIAEKVWLMFERAQPNSDNQLQFLKGYALFCSTKMQYERLLAILTGKCNVVQLDADLEWHIIAALAAGDYIDEDEINNFEKKDNTITGRELSARARAALPNKKADCWQKILTDRTLSNSTIRSISAGFQFVQSADQLSPFVDVYFDNVLDIFKNRTFAIASAISEGMFPLRLSNTDLVQKTKSWLRDNKDAPVGLRRIVTDNLHEAEIAVKLKECFS</sequence>
<dbReference type="AlphaFoldDB" id="Q83GB3"/>
<feature type="domain" description="Peptidase M1 membrane alanine aminopeptidase" evidence="14">
    <location>
        <begin position="237"/>
        <end position="451"/>
    </location>
</feature>
<keyword evidence="6 17" id="KW-0031">Aminopeptidase</keyword>
<dbReference type="InterPro" id="IPR027268">
    <property type="entry name" value="Peptidase_M4/M1_CTD_sf"/>
</dbReference>
<dbReference type="HOGENOM" id="CLU_007335_1_1_11"/>
<dbReference type="Gene3D" id="2.60.40.1730">
    <property type="entry name" value="tricorn interacting facor f3 domain"/>
    <property type="match status" value="1"/>
</dbReference>
<gene>
    <name evidence="17" type="primary">pepD</name>
    <name evidence="17" type="ordered locus">TWT_399</name>
</gene>
<organism evidence="17 18">
    <name type="scientific">Tropheryma whipplei (strain Twist)</name>
    <name type="common">Whipple's bacillus</name>
    <dbReference type="NCBI Taxonomy" id="203267"/>
    <lineage>
        <taxon>Bacteria</taxon>
        <taxon>Bacillati</taxon>
        <taxon>Actinomycetota</taxon>
        <taxon>Actinomycetes</taxon>
        <taxon>Micrococcales</taxon>
        <taxon>Tropherymataceae</taxon>
        <taxon>Tropheryma</taxon>
    </lineage>
</organism>
<dbReference type="Gene3D" id="1.10.390.10">
    <property type="entry name" value="Neutral Protease Domain 2"/>
    <property type="match status" value="1"/>
</dbReference>
<dbReference type="InterPro" id="IPR050344">
    <property type="entry name" value="Peptidase_M1_aminopeptidases"/>
</dbReference>
<keyword evidence="11" id="KW-0482">Metalloprotease</keyword>
<dbReference type="Pfam" id="PF17900">
    <property type="entry name" value="Peptidase_M1_N"/>
    <property type="match status" value="1"/>
</dbReference>
<dbReference type="EMBL" id="AE014184">
    <property type="protein sequence ID" value="AAO44496.1"/>
    <property type="molecule type" value="Genomic_DNA"/>
</dbReference>
<evidence type="ECO:0000259" key="14">
    <source>
        <dbReference type="Pfam" id="PF01433"/>
    </source>
</evidence>
<evidence type="ECO:0000256" key="13">
    <source>
        <dbReference type="ARBA" id="ARBA00031533"/>
    </source>
</evidence>
<evidence type="ECO:0000259" key="16">
    <source>
        <dbReference type="Pfam" id="PF17900"/>
    </source>
</evidence>
<evidence type="ECO:0000256" key="8">
    <source>
        <dbReference type="ARBA" id="ARBA00022723"/>
    </source>
</evidence>
<dbReference type="GO" id="GO:0043171">
    <property type="term" value="P:peptide catabolic process"/>
    <property type="evidence" value="ECO:0007669"/>
    <property type="project" value="TreeGrafter"/>
</dbReference>
<accession>Q83GB3</accession>
<dbReference type="PANTHER" id="PTHR11533:SF174">
    <property type="entry name" value="PUROMYCIN-SENSITIVE AMINOPEPTIDASE-RELATED"/>
    <property type="match status" value="1"/>
</dbReference>
<dbReference type="EC" id="3.4.11.2" evidence="4"/>
<comment type="similarity">
    <text evidence="3">Belongs to the peptidase M1 family.</text>
</comment>
<keyword evidence="9 17" id="KW-0378">Hydrolase</keyword>
<evidence type="ECO:0000256" key="7">
    <source>
        <dbReference type="ARBA" id="ARBA00022670"/>
    </source>
</evidence>
<feature type="domain" description="Aminopeptidase N-like N-terminal" evidence="16">
    <location>
        <begin position="98"/>
        <end position="197"/>
    </location>
</feature>
<evidence type="ECO:0000256" key="6">
    <source>
        <dbReference type="ARBA" id="ARBA00022438"/>
    </source>
</evidence>